<proteinExistence type="predicted"/>
<dbReference type="EMBL" id="JAICCE010000015">
    <property type="protein sequence ID" value="KAG9267523.1"/>
    <property type="molecule type" value="Genomic_DNA"/>
</dbReference>
<feature type="region of interest" description="Disordered" evidence="1">
    <location>
        <begin position="1"/>
        <end position="29"/>
    </location>
</feature>
<comment type="caution">
    <text evidence="2">The sequence shown here is derived from an EMBL/GenBank/DDBJ whole genome shotgun (WGS) entry which is preliminary data.</text>
</comment>
<protein>
    <submittedName>
        <fullName evidence="2">Apoptosis-inducing factor 1, mitochondrial isoform X1</fullName>
    </submittedName>
</protein>
<reference evidence="2 3" key="1">
    <citation type="submission" date="2021-07" db="EMBL/GenBank/DDBJ databases">
        <authorList>
            <person name="Imarazene B."/>
            <person name="Zahm M."/>
            <person name="Klopp C."/>
            <person name="Cabau C."/>
            <person name="Beille S."/>
            <person name="Jouanno E."/>
            <person name="Castinel A."/>
            <person name="Lluch J."/>
            <person name="Gil L."/>
            <person name="Kuchtly C."/>
            <person name="Lopez Roques C."/>
            <person name="Donnadieu C."/>
            <person name="Parrinello H."/>
            <person name="Journot L."/>
            <person name="Du K."/>
            <person name="Schartl M."/>
            <person name="Retaux S."/>
            <person name="Guiguen Y."/>
        </authorList>
    </citation>
    <scope>NUCLEOTIDE SEQUENCE [LARGE SCALE GENOMIC DNA]</scope>
    <source>
        <strain evidence="2">Pach_M1</strain>
        <tissue evidence="2">Testis</tissue>
    </source>
</reference>
<dbReference type="Proteomes" id="UP000752171">
    <property type="component" value="Unassembled WGS sequence"/>
</dbReference>
<evidence type="ECO:0000256" key="1">
    <source>
        <dbReference type="SAM" id="MobiDB-lite"/>
    </source>
</evidence>
<name>A0A8T2L7C9_ASTMX</name>
<evidence type="ECO:0000313" key="3">
    <source>
        <dbReference type="Proteomes" id="UP000752171"/>
    </source>
</evidence>
<feature type="compositionally biased region" description="Basic and acidic residues" evidence="1">
    <location>
        <begin position="1"/>
        <end position="15"/>
    </location>
</feature>
<evidence type="ECO:0000313" key="2">
    <source>
        <dbReference type="EMBL" id="KAG9267523.1"/>
    </source>
</evidence>
<organism evidence="2 3">
    <name type="scientific">Astyanax mexicanus</name>
    <name type="common">Blind cave fish</name>
    <name type="synonym">Astyanax fasciatus mexicanus</name>
    <dbReference type="NCBI Taxonomy" id="7994"/>
    <lineage>
        <taxon>Eukaryota</taxon>
        <taxon>Metazoa</taxon>
        <taxon>Chordata</taxon>
        <taxon>Craniata</taxon>
        <taxon>Vertebrata</taxon>
        <taxon>Euteleostomi</taxon>
        <taxon>Actinopterygii</taxon>
        <taxon>Neopterygii</taxon>
        <taxon>Teleostei</taxon>
        <taxon>Ostariophysi</taxon>
        <taxon>Characiformes</taxon>
        <taxon>Characoidei</taxon>
        <taxon>Acestrorhamphidae</taxon>
        <taxon>Acestrorhamphinae</taxon>
        <taxon>Astyanax</taxon>
    </lineage>
</organism>
<gene>
    <name evidence="2" type="ORF">AMEX_G18372</name>
</gene>
<sequence length="100" mass="11019">MDRRRTFSVHPREAESGAPDASPTHTSPLWCQEAPVADLPTTTTTCLETSQQDATGVPSPPTNTWGRFRKCLTNIFSSMVSCFRSRDRVVVLVGEADTLH</sequence>
<accession>A0A8T2L7C9</accession>
<dbReference type="AlphaFoldDB" id="A0A8T2L7C9"/>